<evidence type="ECO:0000256" key="2">
    <source>
        <dbReference type="ARBA" id="ARBA00023125"/>
    </source>
</evidence>
<dbReference type="InterPro" id="IPR013762">
    <property type="entry name" value="Integrase-like_cat_sf"/>
</dbReference>
<comment type="similarity">
    <text evidence="1">Belongs to the 'phage' integrase family.</text>
</comment>
<keyword evidence="2" id="KW-0238">DNA-binding</keyword>
<keyword evidence="6" id="KW-1185">Reference proteome</keyword>
<dbReference type="EMBL" id="UHFN01000007">
    <property type="protein sequence ID" value="SUN63701.1"/>
    <property type="molecule type" value="Genomic_DNA"/>
</dbReference>
<evidence type="ECO:0000259" key="4">
    <source>
        <dbReference type="PROSITE" id="PS51898"/>
    </source>
</evidence>
<proteinExistence type="inferred from homology"/>
<protein>
    <submittedName>
        <fullName evidence="5">Putative phage integrase family protein</fullName>
    </submittedName>
</protein>
<evidence type="ECO:0000313" key="5">
    <source>
        <dbReference type="EMBL" id="SUN63701.1"/>
    </source>
</evidence>
<dbReference type="Pfam" id="PF00589">
    <property type="entry name" value="Phage_integrase"/>
    <property type="match status" value="1"/>
</dbReference>
<evidence type="ECO:0000256" key="3">
    <source>
        <dbReference type="ARBA" id="ARBA00023172"/>
    </source>
</evidence>
<dbReference type="Proteomes" id="UP000254924">
    <property type="component" value="Unassembled WGS sequence"/>
</dbReference>
<gene>
    <name evidence="5" type="primary">int2_1</name>
    <name evidence="5" type="ORF">NCTC12224_02586</name>
</gene>
<dbReference type="AlphaFoldDB" id="A0A380KFE1"/>
<evidence type="ECO:0000313" key="6">
    <source>
        <dbReference type="Proteomes" id="UP000254924"/>
    </source>
</evidence>
<dbReference type="GO" id="GO:0015074">
    <property type="term" value="P:DNA integration"/>
    <property type="evidence" value="ECO:0007669"/>
    <property type="project" value="InterPro"/>
</dbReference>
<dbReference type="InterPro" id="IPR050090">
    <property type="entry name" value="Tyrosine_recombinase_XerCD"/>
</dbReference>
<accession>A0A380KFE1</accession>
<dbReference type="Gene3D" id="1.10.150.130">
    <property type="match status" value="1"/>
</dbReference>
<dbReference type="CDD" id="cd01189">
    <property type="entry name" value="INT_ICEBs1_C_like"/>
    <property type="match status" value="1"/>
</dbReference>
<dbReference type="InterPro" id="IPR010998">
    <property type="entry name" value="Integrase_recombinase_N"/>
</dbReference>
<dbReference type="GO" id="GO:0003677">
    <property type="term" value="F:DNA binding"/>
    <property type="evidence" value="ECO:0007669"/>
    <property type="project" value="UniProtKB-KW"/>
</dbReference>
<dbReference type="InterPro" id="IPR011010">
    <property type="entry name" value="DNA_brk_join_enz"/>
</dbReference>
<dbReference type="InterPro" id="IPR002104">
    <property type="entry name" value="Integrase_catalytic"/>
</dbReference>
<dbReference type="OrthoDB" id="9803188at2"/>
<keyword evidence="3" id="KW-0233">DNA recombination</keyword>
<dbReference type="SUPFAM" id="SSF56349">
    <property type="entry name" value="DNA breaking-rejoining enzymes"/>
    <property type="match status" value="1"/>
</dbReference>
<reference evidence="5 6" key="1">
    <citation type="submission" date="2018-06" db="EMBL/GenBank/DDBJ databases">
        <authorList>
            <consortium name="Pathogen Informatics"/>
            <person name="Doyle S."/>
        </authorList>
    </citation>
    <scope>NUCLEOTIDE SEQUENCE [LARGE SCALE GENOMIC DNA]</scope>
    <source>
        <strain evidence="5 6">NCTC12224</strain>
    </source>
</reference>
<dbReference type="Gene3D" id="1.10.443.10">
    <property type="entry name" value="Intergrase catalytic core"/>
    <property type="match status" value="1"/>
</dbReference>
<dbReference type="GO" id="GO:0006310">
    <property type="term" value="P:DNA recombination"/>
    <property type="evidence" value="ECO:0007669"/>
    <property type="project" value="UniProtKB-KW"/>
</dbReference>
<dbReference type="PANTHER" id="PTHR30349">
    <property type="entry name" value="PHAGE INTEGRASE-RELATED"/>
    <property type="match status" value="1"/>
</dbReference>
<dbReference type="PROSITE" id="PS51898">
    <property type="entry name" value="TYR_RECOMBINASE"/>
    <property type="match status" value="1"/>
</dbReference>
<organism evidence="5 6">
    <name type="scientific">Streptococcus hyointestinalis</name>
    <dbReference type="NCBI Taxonomy" id="1337"/>
    <lineage>
        <taxon>Bacteria</taxon>
        <taxon>Bacillati</taxon>
        <taxon>Bacillota</taxon>
        <taxon>Bacilli</taxon>
        <taxon>Lactobacillales</taxon>
        <taxon>Streptococcaceae</taxon>
        <taxon>Streptococcus</taxon>
    </lineage>
</organism>
<dbReference type="PANTHER" id="PTHR30349:SF64">
    <property type="entry name" value="PROPHAGE INTEGRASE INTD-RELATED"/>
    <property type="match status" value="1"/>
</dbReference>
<evidence type="ECO:0000256" key="1">
    <source>
        <dbReference type="ARBA" id="ARBA00008857"/>
    </source>
</evidence>
<name>A0A380KFE1_9STRE</name>
<sequence length="372" mass="43481">MSVSFRKKGKKWYYSIRDKAGKTIEARGFKTKREAQIEGNARDKLLFKGVDLANDSSLYDLWKVWYETIVLPQKKSESTLYKHRLRGKYMKQYFGDQVASTIRFSQYQRVLTKLGDTQSKNNVQRFNSEVRKVIQFARRDKIAIDDFTDGVVIASSKVTKKVSDKFINNLSDYLRLQQAVKARLSERYVVSDYVIFVALKTGLRTGENLGLTWDCIDFERKVIKTYRRYDTSKKCFTPPKTETSVREIPIDDETCFVLKQLQHLQERTLKGAEVSNPENFVYYSSTYGVPTSANVNKMLRYLLEKEDIQPRQLTLTGLRHSYASYLLANEIDIWVVSNVMGHKDIEQVTKTYGHLLEEKKDREYELIRHKLS</sequence>
<feature type="domain" description="Tyr recombinase" evidence="4">
    <location>
        <begin position="169"/>
        <end position="365"/>
    </location>
</feature>